<evidence type="ECO:0000313" key="2">
    <source>
        <dbReference type="EMBL" id="EGX67433.1"/>
    </source>
</evidence>
<gene>
    <name evidence="2" type="ORF">HMPREF9452_00445</name>
</gene>
<keyword evidence="1" id="KW-0812">Transmembrane</keyword>
<dbReference type="Proteomes" id="UP000004830">
    <property type="component" value="Unassembled WGS sequence"/>
</dbReference>
<evidence type="ECO:0000256" key="1">
    <source>
        <dbReference type="SAM" id="Phobius"/>
    </source>
</evidence>
<keyword evidence="1" id="KW-1133">Transmembrane helix</keyword>
<organism evidence="2 3">
    <name type="scientific">Collinsella tanakaei YIT 12063</name>
    <dbReference type="NCBI Taxonomy" id="742742"/>
    <lineage>
        <taxon>Bacteria</taxon>
        <taxon>Bacillati</taxon>
        <taxon>Actinomycetota</taxon>
        <taxon>Coriobacteriia</taxon>
        <taxon>Coriobacteriales</taxon>
        <taxon>Coriobacteriaceae</taxon>
        <taxon>Collinsella</taxon>
    </lineage>
</organism>
<feature type="transmembrane region" description="Helical" evidence="1">
    <location>
        <begin position="31"/>
        <end position="49"/>
    </location>
</feature>
<dbReference type="AlphaFoldDB" id="G1WGI2"/>
<keyword evidence="1" id="KW-0472">Membrane</keyword>
<protein>
    <submittedName>
        <fullName evidence="2">Uncharacterized protein</fullName>
    </submittedName>
</protein>
<proteinExistence type="predicted"/>
<name>G1WGI2_9ACTN</name>
<dbReference type="EMBL" id="ADLS01000006">
    <property type="protein sequence ID" value="EGX67433.1"/>
    <property type="molecule type" value="Genomic_DNA"/>
</dbReference>
<keyword evidence="3" id="KW-1185">Reference proteome</keyword>
<evidence type="ECO:0000313" key="3">
    <source>
        <dbReference type="Proteomes" id="UP000004830"/>
    </source>
</evidence>
<dbReference type="RefSeq" id="WP_009140481.1">
    <property type="nucleotide sequence ID" value="NZ_JH126467.1"/>
</dbReference>
<dbReference type="HOGENOM" id="CLU_1575800_0_0_11"/>
<accession>G1WGI2</accession>
<reference evidence="2 3" key="1">
    <citation type="submission" date="2011-06" db="EMBL/GenBank/DDBJ databases">
        <title>The Genome Sequence of Collinsella tanakaei YIT 12063.</title>
        <authorList>
            <consortium name="The Broad Institute Genome Sequencing Platform"/>
            <person name="Earl A."/>
            <person name="Ward D."/>
            <person name="Feldgarden M."/>
            <person name="Gevers D."/>
            <person name="Morotomi M."/>
            <person name="Young S.K."/>
            <person name="Zeng Q."/>
            <person name="Gargeya S."/>
            <person name="Fitzgerald M."/>
            <person name="Haas B."/>
            <person name="Abouelleil A."/>
            <person name="Alvarado L."/>
            <person name="Arachchi H.M."/>
            <person name="Berlin A."/>
            <person name="Brown A."/>
            <person name="Chapman S.B."/>
            <person name="Chen Z."/>
            <person name="Dunbar C."/>
            <person name="Freedman E."/>
            <person name="Gearin G."/>
            <person name="Gellesch M."/>
            <person name="Goldberg J."/>
            <person name="Griggs A."/>
            <person name="Gujja S."/>
            <person name="Heiman D."/>
            <person name="Howarth C."/>
            <person name="Larson L."/>
            <person name="Lui A."/>
            <person name="MacDonald P.J.P."/>
            <person name="Mehta T."/>
            <person name="Montmayeur A."/>
            <person name="Murphy C."/>
            <person name="Neiman D."/>
            <person name="Pearson M."/>
            <person name="Priest M."/>
            <person name="Roberts A."/>
            <person name="Saif S."/>
            <person name="Shea T."/>
            <person name="Shenoy N."/>
            <person name="Sisk P."/>
            <person name="Stolte C."/>
            <person name="Sykes S."/>
            <person name="Wortman J."/>
            <person name="Nusbaum C."/>
            <person name="Birren B."/>
        </authorList>
    </citation>
    <scope>NUCLEOTIDE SEQUENCE [LARGE SCALE GENOMIC DNA]</scope>
    <source>
        <strain evidence="2 3">YIT 12063</strain>
    </source>
</reference>
<dbReference type="PATRIC" id="fig|742742.3.peg.423"/>
<dbReference type="GeneID" id="62758214"/>
<sequence>MIDWVMQKFADWLMADGNVIAFAIRYPLQSAAASLVLLSIGFAFGNIFGQSKAGVPKQKSIWRARREQKLKEKMLFKKRMEMVAAIEHMPHQRQRIVLHAIANGEFVSSKSTDAQAMTLLKEGYLNAAGGNGIGDMVFTPPTWLVELVNTNDKALASVEKAAAIYKSEE</sequence>
<comment type="caution">
    <text evidence="2">The sequence shown here is derived from an EMBL/GenBank/DDBJ whole genome shotgun (WGS) entry which is preliminary data.</text>
</comment>
<dbReference type="STRING" id="742742.HMPREF9452_00445"/>